<dbReference type="PANTHER" id="PTHR30349">
    <property type="entry name" value="PHAGE INTEGRASE-RELATED"/>
    <property type="match status" value="1"/>
</dbReference>
<proteinExistence type="inferred from homology"/>
<dbReference type="EMBL" id="FSQZ01000001">
    <property type="protein sequence ID" value="SIN69398.1"/>
    <property type="molecule type" value="Genomic_DNA"/>
</dbReference>
<dbReference type="InterPro" id="IPR013762">
    <property type="entry name" value="Integrase-like_cat_sf"/>
</dbReference>
<reference evidence="5 6" key="1">
    <citation type="submission" date="2016-11" db="EMBL/GenBank/DDBJ databases">
        <authorList>
            <person name="Varghese N."/>
            <person name="Submissions S."/>
        </authorList>
    </citation>
    <scope>NUCLEOTIDE SEQUENCE [LARGE SCALE GENOMIC DNA]</scope>
    <source>
        <strain evidence="5 6">DSM 20664</strain>
    </source>
</reference>
<dbReference type="InterPro" id="IPR050090">
    <property type="entry name" value="Tyrosine_recombinase_XerCD"/>
</dbReference>
<dbReference type="InterPro" id="IPR002104">
    <property type="entry name" value="Integrase_catalytic"/>
</dbReference>
<dbReference type="InterPro" id="IPR011010">
    <property type="entry name" value="DNA_brk_join_enz"/>
</dbReference>
<dbReference type="Proteomes" id="UP000185093">
    <property type="component" value="Unassembled WGS sequence"/>
</dbReference>
<keyword evidence="6" id="KW-1185">Reference proteome</keyword>
<evidence type="ECO:0000259" key="4">
    <source>
        <dbReference type="PROSITE" id="PS51898"/>
    </source>
</evidence>
<evidence type="ECO:0000256" key="1">
    <source>
        <dbReference type="ARBA" id="ARBA00008857"/>
    </source>
</evidence>
<evidence type="ECO:0000313" key="6">
    <source>
        <dbReference type="Proteomes" id="UP000185093"/>
    </source>
</evidence>
<dbReference type="SUPFAM" id="SSF56349">
    <property type="entry name" value="DNA breaking-rejoining enzymes"/>
    <property type="match status" value="1"/>
</dbReference>
<evidence type="ECO:0000256" key="3">
    <source>
        <dbReference type="ARBA" id="ARBA00023172"/>
    </source>
</evidence>
<keyword evidence="2" id="KW-0238">DNA-binding</keyword>
<evidence type="ECO:0000313" key="5">
    <source>
        <dbReference type="EMBL" id="SIN69398.1"/>
    </source>
</evidence>
<feature type="domain" description="Tyr recombinase" evidence="4">
    <location>
        <begin position="72"/>
        <end position="251"/>
    </location>
</feature>
<sequence length="275" mass="31558">MAYFCVNLVITNPKLYDALIEYFKSKADKQPATYNRPYSNLHAFFEFCVAQSYLRSNPLKDLGLKKRKDDGETVRHVDESTLEKLLKAIDKKTYTGLRDYALILLTLDTGIRPKEALSLTVDDVDLDKLIVHVRKEYSKVKKARILPISPVTAAAIGEVINMTPEEWGNMIFYFTTGLPMTTHMWTKRLYMYSKKIGVKVTPYSLRHTFAIMFLRNGGNQFALKYEMGHSTMAMTSRYVKLAQMDIENQHKIASPVIKLVRRSIRPGKRGSTKKS</sequence>
<dbReference type="PROSITE" id="PS51898">
    <property type="entry name" value="TYR_RECOMBINASE"/>
    <property type="match status" value="1"/>
</dbReference>
<evidence type="ECO:0000256" key="2">
    <source>
        <dbReference type="ARBA" id="ARBA00023125"/>
    </source>
</evidence>
<gene>
    <name evidence="5" type="ORF">SAMN05444368_1246</name>
</gene>
<dbReference type="Pfam" id="PF00589">
    <property type="entry name" value="Phage_integrase"/>
    <property type="match status" value="1"/>
</dbReference>
<name>A0ABY1JDK5_9BACT</name>
<dbReference type="PANTHER" id="PTHR30349:SF41">
    <property type="entry name" value="INTEGRASE_RECOMBINASE PROTEIN MJ0367-RELATED"/>
    <property type="match status" value="1"/>
</dbReference>
<keyword evidence="3" id="KW-0233">DNA recombination</keyword>
<comment type="similarity">
    <text evidence="1">Belongs to the 'phage' integrase family.</text>
</comment>
<organism evidence="5 6">
    <name type="scientific">Acetomicrobium flavidum</name>
    <dbReference type="NCBI Taxonomy" id="49896"/>
    <lineage>
        <taxon>Bacteria</taxon>
        <taxon>Thermotogati</taxon>
        <taxon>Synergistota</taxon>
        <taxon>Synergistia</taxon>
        <taxon>Synergistales</taxon>
        <taxon>Acetomicrobiaceae</taxon>
        <taxon>Acetomicrobium</taxon>
    </lineage>
</organism>
<dbReference type="CDD" id="cd00397">
    <property type="entry name" value="DNA_BRE_C"/>
    <property type="match status" value="1"/>
</dbReference>
<accession>A0ABY1JDK5</accession>
<comment type="caution">
    <text evidence="5">The sequence shown here is derived from an EMBL/GenBank/DDBJ whole genome shotgun (WGS) entry which is preliminary data.</text>
</comment>
<protein>
    <submittedName>
        <fullName evidence="5">Site-specific recombinase XerD</fullName>
    </submittedName>
</protein>
<dbReference type="Gene3D" id="1.10.443.10">
    <property type="entry name" value="Intergrase catalytic core"/>
    <property type="match status" value="1"/>
</dbReference>